<dbReference type="SUPFAM" id="SSF52317">
    <property type="entry name" value="Class I glutamine amidotransferase-like"/>
    <property type="match status" value="1"/>
</dbReference>
<dbReference type="EMBL" id="JACONZ010000002">
    <property type="protein sequence ID" value="MBC5581535.1"/>
    <property type="molecule type" value="Genomic_DNA"/>
</dbReference>
<name>A0A923IE34_9FIRM</name>
<dbReference type="InterPro" id="IPR029010">
    <property type="entry name" value="ThuA-like"/>
</dbReference>
<dbReference type="PANTHER" id="PTHR40469">
    <property type="entry name" value="SECRETED GLYCOSYL HYDROLASE"/>
    <property type="match status" value="1"/>
</dbReference>
<sequence length="248" mass="28696">MSKKKAFIFYGGWEGHEPDLESARFKRWLEEDGFEVTRTDTFERCDDREYMKSFDLIIPCWTQGEMADWYCFGISEAVAAGTGLAGVHGGMCDSFRWSVEWQYMTGSQWVSHPGDVYLHHMSKLSEDHQKYIAENYPQNTVPGAFQRDYKVEFKKNSSSPIIEGLEDFMVHTEQYYLHVDPCIDVLATTRVDSKGEHASNGIVEMPVIYTKHWGKGRVFYSSLGHQDNILEIPQVETFTRRGFLWAAR</sequence>
<feature type="domain" description="ThuA-like" evidence="1">
    <location>
        <begin position="5"/>
        <end position="246"/>
    </location>
</feature>
<reference evidence="2" key="1">
    <citation type="submission" date="2020-08" db="EMBL/GenBank/DDBJ databases">
        <title>Genome public.</title>
        <authorList>
            <person name="Liu C."/>
            <person name="Sun Q."/>
        </authorList>
    </citation>
    <scope>NUCLEOTIDE SEQUENCE</scope>
    <source>
        <strain evidence="2">BX8</strain>
    </source>
</reference>
<organism evidence="2 3">
    <name type="scientific">Anaerofilum hominis</name>
    <dbReference type="NCBI Taxonomy" id="2763016"/>
    <lineage>
        <taxon>Bacteria</taxon>
        <taxon>Bacillati</taxon>
        <taxon>Bacillota</taxon>
        <taxon>Clostridia</taxon>
        <taxon>Eubacteriales</taxon>
        <taxon>Oscillospiraceae</taxon>
        <taxon>Anaerofilum</taxon>
    </lineage>
</organism>
<keyword evidence="3" id="KW-1185">Reference proteome</keyword>
<proteinExistence type="predicted"/>
<evidence type="ECO:0000259" key="1">
    <source>
        <dbReference type="Pfam" id="PF06283"/>
    </source>
</evidence>
<gene>
    <name evidence="2" type="ORF">H8S23_08420</name>
</gene>
<protein>
    <submittedName>
        <fullName evidence="2">ThuA domain-containing protein</fullName>
    </submittedName>
</protein>
<dbReference type="Pfam" id="PF06283">
    <property type="entry name" value="ThuA"/>
    <property type="match status" value="1"/>
</dbReference>
<dbReference type="Gene3D" id="3.40.50.880">
    <property type="match status" value="1"/>
</dbReference>
<evidence type="ECO:0000313" key="2">
    <source>
        <dbReference type="EMBL" id="MBC5581535.1"/>
    </source>
</evidence>
<dbReference type="RefSeq" id="WP_186887879.1">
    <property type="nucleotide sequence ID" value="NZ_JACONZ010000002.1"/>
</dbReference>
<dbReference type="PANTHER" id="PTHR40469:SF2">
    <property type="entry name" value="GALACTOSE-BINDING DOMAIN-LIKE SUPERFAMILY PROTEIN"/>
    <property type="match status" value="1"/>
</dbReference>
<accession>A0A923IE34</accession>
<dbReference type="InterPro" id="IPR029062">
    <property type="entry name" value="Class_I_gatase-like"/>
</dbReference>
<dbReference type="Proteomes" id="UP000659630">
    <property type="component" value="Unassembled WGS sequence"/>
</dbReference>
<dbReference type="AlphaFoldDB" id="A0A923IE34"/>
<evidence type="ECO:0000313" key="3">
    <source>
        <dbReference type="Proteomes" id="UP000659630"/>
    </source>
</evidence>
<comment type="caution">
    <text evidence="2">The sequence shown here is derived from an EMBL/GenBank/DDBJ whole genome shotgun (WGS) entry which is preliminary data.</text>
</comment>